<reference evidence="8 9" key="1">
    <citation type="submission" date="2023-08" db="EMBL/GenBank/DDBJ databases">
        <title>A Necator americanus chromosomal reference genome.</title>
        <authorList>
            <person name="Ilik V."/>
            <person name="Petrzelkova K.J."/>
            <person name="Pardy F."/>
            <person name="Fuh T."/>
            <person name="Niatou-Singa F.S."/>
            <person name="Gouil Q."/>
            <person name="Baker L."/>
            <person name="Ritchie M.E."/>
            <person name="Jex A.R."/>
            <person name="Gazzola D."/>
            <person name="Li H."/>
            <person name="Toshio Fujiwara R."/>
            <person name="Zhan B."/>
            <person name="Aroian R.V."/>
            <person name="Pafco B."/>
            <person name="Schwarz E.M."/>
        </authorList>
    </citation>
    <scope>NUCLEOTIDE SEQUENCE [LARGE SCALE GENOMIC DNA]</scope>
    <source>
        <strain evidence="8 9">Aroian</strain>
        <tissue evidence="8">Whole animal</tissue>
    </source>
</reference>
<name>A0ABR1E4Y7_NECAM</name>
<dbReference type="PANTHER" id="PTHR37984">
    <property type="entry name" value="PROTEIN CBG26694"/>
    <property type="match status" value="1"/>
</dbReference>
<evidence type="ECO:0000259" key="7">
    <source>
        <dbReference type="PROSITE" id="PS50878"/>
    </source>
</evidence>
<evidence type="ECO:0000256" key="1">
    <source>
        <dbReference type="ARBA" id="ARBA00022679"/>
    </source>
</evidence>
<evidence type="ECO:0000256" key="6">
    <source>
        <dbReference type="ARBA" id="ARBA00022918"/>
    </source>
</evidence>
<gene>
    <name evidence="8" type="primary">Necator_chrV.g20315</name>
    <name evidence="8" type="ORF">RB195_015523</name>
</gene>
<dbReference type="SUPFAM" id="SSF56672">
    <property type="entry name" value="DNA/RNA polymerases"/>
    <property type="match status" value="1"/>
</dbReference>
<proteinExistence type="predicted"/>
<evidence type="ECO:0000256" key="2">
    <source>
        <dbReference type="ARBA" id="ARBA00022695"/>
    </source>
</evidence>
<sequence length="545" mass="62596">MIKRMDEDARLKELDYTALKTLHFVAGLQDSSLREVRLRMFRRLDTHTEDAPLTTEDLVAERENFTALKMDNTDMEGSHDVFNLKYSTSSIKRVERQTPLRMVTKEEANRECVKTKAKLLITDNAVPVFKKKRPVPYASVPDLDAEIDRLVAEQVIFPVEHSELATPIVVVKKKNGQIRLCGDFSTGLNDALQLHQHPLPTAEDVFTKLNGGQLFTQIDFAEAYLQVEVEEESKEMLTINTDRGLHRYNRLPFGVKSAPGISQQIMDSMICGLEGVAAYLDDVIVTARTQQEHRHNLEALFGRIHEYGFRVRLEKCNFLMPQIRYLGCIIDKDGRHPDPEKIEVIRQMPVPKSVAEVRSFLGMINYYGSFVAEMRQLRAPLDALLKKNVPFKWNEECEAAFNRARELLASDLFLTHFDPRCRSQYSIQAEVSPLQKGTTVGRKEGLALIFAVRKFHRYIYGRRFKLLTDHKPLLHIFGPKKMVPVYTANRLQRWKLILLGYDFDIEYQKTTEFGQADVLSHLIPPRPAQTEDIVIAKIELDILAV</sequence>
<evidence type="ECO:0000313" key="9">
    <source>
        <dbReference type="Proteomes" id="UP001303046"/>
    </source>
</evidence>
<keyword evidence="2" id="KW-0548">Nucleotidyltransferase</keyword>
<keyword evidence="9" id="KW-1185">Reference proteome</keyword>
<dbReference type="Pfam" id="PF17917">
    <property type="entry name" value="RT_RNaseH"/>
    <property type="match status" value="1"/>
</dbReference>
<evidence type="ECO:0000313" key="8">
    <source>
        <dbReference type="EMBL" id="KAK6757752.1"/>
    </source>
</evidence>
<dbReference type="InterPro" id="IPR043128">
    <property type="entry name" value="Rev_trsase/Diguanyl_cyclase"/>
</dbReference>
<keyword evidence="3" id="KW-0540">Nuclease</keyword>
<dbReference type="Pfam" id="PF00078">
    <property type="entry name" value="RVT_1"/>
    <property type="match status" value="1"/>
</dbReference>
<dbReference type="InterPro" id="IPR043502">
    <property type="entry name" value="DNA/RNA_pol_sf"/>
</dbReference>
<evidence type="ECO:0000256" key="3">
    <source>
        <dbReference type="ARBA" id="ARBA00022722"/>
    </source>
</evidence>
<comment type="caution">
    <text evidence="8">The sequence shown here is derived from an EMBL/GenBank/DDBJ whole genome shotgun (WGS) entry which is preliminary data.</text>
</comment>
<organism evidence="8 9">
    <name type="scientific">Necator americanus</name>
    <name type="common">Human hookworm</name>
    <dbReference type="NCBI Taxonomy" id="51031"/>
    <lineage>
        <taxon>Eukaryota</taxon>
        <taxon>Metazoa</taxon>
        <taxon>Ecdysozoa</taxon>
        <taxon>Nematoda</taxon>
        <taxon>Chromadorea</taxon>
        <taxon>Rhabditida</taxon>
        <taxon>Rhabditina</taxon>
        <taxon>Rhabditomorpha</taxon>
        <taxon>Strongyloidea</taxon>
        <taxon>Ancylostomatidae</taxon>
        <taxon>Bunostominae</taxon>
        <taxon>Necator</taxon>
    </lineage>
</organism>
<dbReference type="Proteomes" id="UP001303046">
    <property type="component" value="Unassembled WGS sequence"/>
</dbReference>
<evidence type="ECO:0000256" key="5">
    <source>
        <dbReference type="ARBA" id="ARBA00022801"/>
    </source>
</evidence>
<dbReference type="Gene3D" id="3.30.70.270">
    <property type="match status" value="2"/>
</dbReference>
<dbReference type="PANTHER" id="PTHR37984:SF5">
    <property type="entry name" value="PROTEIN NYNRIN-LIKE"/>
    <property type="match status" value="1"/>
</dbReference>
<dbReference type="InterPro" id="IPR050951">
    <property type="entry name" value="Retrovirus_Pol_polyprotein"/>
</dbReference>
<protein>
    <recommendedName>
        <fullName evidence="7">Reverse transcriptase domain-containing protein</fullName>
    </recommendedName>
</protein>
<accession>A0ABR1E4Y7</accession>
<dbReference type="InterPro" id="IPR000477">
    <property type="entry name" value="RT_dom"/>
</dbReference>
<evidence type="ECO:0000256" key="4">
    <source>
        <dbReference type="ARBA" id="ARBA00022759"/>
    </source>
</evidence>
<keyword evidence="5" id="KW-0378">Hydrolase</keyword>
<dbReference type="CDD" id="cd01647">
    <property type="entry name" value="RT_LTR"/>
    <property type="match status" value="1"/>
</dbReference>
<dbReference type="EMBL" id="JAVFWL010000005">
    <property type="protein sequence ID" value="KAK6757752.1"/>
    <property type="molecule type" value="Genomic_DNA"/>
</dbReference>
<dbReference type="PROSITE" id="PS50878">
    <property type="entry name" value="RT_POL"/>
    <property type="match status" value="1"/>
</dbReference>
<feature type="domain" description="Reverse transcriptase" evidence="7">
    <location>
        <begin position="152"/>
        <end position="330"/>
    </location>
</feature>
<keyword evidence="6" id="KW-0695">RNA-directed DNA polymerase</keyword>
<dbReference type="InterPro" id="IPR041373">
    <property type="entry name" value="RT_RNaseH"/>
</dbReference>
<keyword evidence="4" id="KW-0255">Endonuclease</keyword>
<dbReference type="Gene3D" id="3.10.10.10">
    <property type="entry name" value="HIV Type 1 Reverse Transcriptase, subunit A, domain 1"/>
    <property type="match status" value="1"/>
</dbReference>
<keyword evidence="1" id="KW-0808">Transferase</keyword>